<dbReference type="GO" id="GO:0016020">
    <property type="term" value="C:membrane"/>
    <property type="evidence" value="ECO:0007669"/>
    <property type="project" value="InterPro"/>
</dbReference>
<feature type="transmembrane region" description="Helical" evidence="1">
    <location>
        <begin position="100"/>
        <end position="128"/>
    </location>
</feature>
<name>A0A5C8KJ51_9GAMM</name>
<keyword evidence="1" id="KW-0472">Membrane</keyword>
<dbReference type="InterPro" id="IPR011712">
    <property type="entry name" value="Sig_transdc_His_kin_sub3_dim/P"/>
</dbReference>
<comment type="caution">
    <text evidence="3">The sequence shown here is derived from an EMBL/GenBank/DDBJ whole genome shotgun (WGS) entry which is preliminary data.</text>
</comment>
<dbReference type="Proteomes" id="UP000321248">
    <property type="component" value="Unassembled WGS sequence"/>
</dbReference>
<feature type="domain" description="Signal transduction histidine kinase subgroup 3 dimerisation and phosphoacceptor" evidence="2">
    <location>
        <begin position="188"/>
        <end position="216"/>
    </location>
</feature>
<feature type="transmembrane region" description="Helical" evidence="1">
    <location>
        <begin position="75"/>
        <end position="93"/>
    </location>
</feature>
<proteinExistence type="predicted"/>
<feature type="transmembrane region" description="Helical" evidence="1">
    <location>
        <begin position="134"/>
        <end position="160"/>
    </location>
</feature>
<reference evidence="3 4" key="1">
    <citation type="submission" date="2019-08" db="EMBL/GenBank/DDBJ databases">
        <authorList>
            <person name="Karlyshev A.V."/>
        </authorList>
    </citation>
    <scope>NUCLEOTIDE SEQUENCE [LARGE SCALE GENOMIC DNA]</scope>
    <source>
        <strain evidence="3 4">Alg18-2.2</strain>
    </source>
</reference>
<evidence type="ECO:0000259" key="2">
    <source>
        <dbReference type="Pfam" id="PF07730"/>
    </source>
</evidence>
<dbReference type="AlphaFoldDB" id="A0A5C8KJ51"/>
<keyword evidence="1" id="KW-0812">Transmembrane</keyword>
<dbReference type="Pfam" id="PF07730">
    <property type="entry name" value="HisKA_3"/>
    <property type="match status" value="1"/>
</dbReference>
<dbReference type="GO" id="GO:0000155">
    <property type="term" value="F:phosphorelay sensor kinase activity"/>
    <property type="evidence" value="ECO:0007669"/>
    <property type="project" value="InterPro"/>
</dbReference>
<feature type="transmembrane region" description="Helical" evidence="1">
    <location>
        <begin position="25"/>
        <end position="42"/>
    </location>
</feature>
<gene>
    <name evidence="3" type="ORF">FU658_12075</name>
</gene>
<feature type="transmembrane region" description="Helical" evidence="1">
    <location>
        <begin position="49"/>
        <end position="69"/>
    </location>
</feature>
<keyword evidence="4" id="KW-1185">Reference proteome</keyword>
<keyword evidence="1" id="KW-1133">Transmembrane helix</keyword>
<dbReference type="EMBL" id="VRTS01000009">
    <property type="protein sequence ID" value="TXK60518.1"/>
    <property type="molecule type" value="Genomic_DNA"/>
</dbReference>
<protein>
    <recommendedName>
        <fullName evidence="2">Signal transduction histidine kinase subgroup 3 dimerisation and phosphoacceptor domain-containing protein</fullName>
    </recommendedName>
</protein>
<evidence type="ECO:0000256" key="1">
    <source>
        <dbReference type="SAM" id="Phobius"/>
    </source>
</evidence>
<dbReference type="OrthoDB" id="9797605at2"/>
<organism evidence="3 4">
    <name type="scientific">Alkalisalibacterium limincola</name>
    <dbReference type="NCBI Taxonomy" id="2699169"/>
    <lineage>
        <taxon>Bacteria</taxon>
        <taxon>Pseudomonadati</taxon>
        <taxon>Pseudomonadota</taxon>
        <taxon>Gammaproteobacteria</taxon>
        <taxon>Lysobacterales</taxon>
        <taxon>Lysobacteraceae</taxon>
        <taxon>Alkalisalibacterium</taxon>
    </lineage>
</organism>
<sequence length="300" mass="33180">MSEVDEGTGRSIFASETPAQDIHQNPWIGLVYLVFVFLPMLFRDSVPALAIWISVAAVVAFLPLHFQAVKVDARTRIALALAMALLAYVVVPFNAGGHTFMLYAMATLAWSLTLRTCVLASVVLFVPMLAQMLWFYPTMALALGTAGLSAVLGAMIVASIQFERARIRRDAELRLSQDEVRRLARLAERERISRDLHDLLGHTLSLVALKSELAGRCWIAIRSRPAATSPKSSASPARPWPKCARRSAACAPPNSRPNWPPPGCRSTALASSWWRTSTTCRWQPSTSRRWRWPCARASPT</sequence>
<evidence type="ECO:0000313" key="4">
    <source>
        <dbReference type="Proteomes" id="UP000321248"/>
    </source>
</evidence>
<accession>A0A5C8KJ51</accession>
<evidence type="ECO:0000313" key="3">
    <source>
        <dbReference type="EMBL" id="TXK60518.1"/>
    </source>
</evidence>
<dbReference type="GO" id="GO:0046983">
    <property type="term" value="F:protein dimerization activity"/>
    <property type="evidence" value="ECO:0007669"/>
    <property type="project" value="InterPro"/>
</dbReference>
<dbReference type="Gene3D" id="1.20.5.1930">
    <property type="match status" value="1"/>
</dbReference>